<reference evidence="2 3" key="1">
    <citation type="submission" date="2016-04" db="EMBL/GenBank/DDBJ databases">
        <title>First whole genome shotgun sequence of the bacterium Enteractinococcus sp. strain UASWS1574.</title>
        <authorList>
            <person name="Crovadore J."/>
            <person name="Chablais R."/>
            <person name="Lefort F."/>
        </authorList>
    </citation>
    <scope>NUCLEOTIDE SEQUENCE [LARGE SCALE GENOMIC DNA]</scope>
    <source>
        <strain evidence="2 3">UASWS1574</strain>
    </source>
</reference>
<keyword evidence="1" id="KW-0812">Transmembrane</keyword>
<gene>
    <name evidence="2" type="ORF">A6F49_05545</name>
</gene>
<keyword evidence="1" id="KW-0472">Membrane</keyword>
<organism evidence="2 3">
    <name type="scientific">Enteractinococcus helveticum</name>
    <dbReference type="NCBI Taxonomy" id="1837282"/>
    <lineage>
        <taxon>Bacteria</taxon>
        <taxon>Bacillati</taxon>
        <taxon>Actinomycetota</taxon>
        <taxon>Actinomycetes</taxon>
        <taxon>Micrococcales</taxon>
        <taxon>Micrococcaceae</taxon>
    </lineage>
</organism>
<evidence type="ECO:0008006" key="4">
    <source>
        <dbReference type="Google" id="ProtNLM"/>
    </source>
</evidence>
<dbReference type="Proteomes" id="UP000078292">
    <property type="component" value="Unassembled WGS sequence"/>
</dbReference>
<name>A0A1B7M201_9MICC</name>
<accession>A0A1B7M201</accession>
<keyword evidence="3" id="KW-1185">Reference proteome</keyword>
<sequence>MERRVFGVVWVTYFTICMLAFIWPAAGFANSVEPTIGGFPLFFAWFMLWVVLIFLGCVVMYFWDERLNRGVSDFE</sequence>
<feature type="transmembrane region" description="Helical" evidence="1">
    <location>
        <begin position="7"/>
        <end position="29"/>
    </location>
</feature>
<proteinExistence type="predicted"/>
<comment type="caution">
    <text evidence="2">The sequence shown here is derived from an EMBL/GenBank/DDBJ whole genome shotgun (WGS) entry which is preliminary data.</text>
</comment>
<evidence type="ECO:0000256" key="1">
    <source>
        <dbReference type="SAM" id="Phobius"/>
    </source>
</evidence>
<feature type="transmembrane region" description="Helical" evidence="1">
    <location>
        <begin position="41"/>
        <end position="63"/>
    </location>
</feature>
<dbReference type="AlphaFoldDB" id="A0A1B7M201"/>
<evidence type="ECO:0000313" key="2">
    <source>
        <dbReference type="EMBL" id="OAV62626.1"/>
    </source>
</evidence>
<protein>
    <recommendedName>
        <fullName evidence="4">DUF3311 domain-containing protein</fullName>
    </recommendedName>
</protein>
<dbReference type="OrthoDB" id="4950461at2"/>
<dbReference type="EMBL" id="LXEY01000010">
    <property type="protein sequence ID" value="OAV62626.1"/>
    <property type="molecule type" value="Genomic_DNA"/>
</dbReference>
<evidence type="ECO:0000313" key="3">
    <source>
        <dbReference type="Proteomes" id="UP000078292"/>
    </source>
</evidence>
<keyword evidence="1" id="KW-1133">Transmembrane helix</keyword>
<dbReference type="RefSeq" id="WP_043056895.1">
    <property type="nucleotide sequence ID" value="NZ_LXEY01000010.1"/>
</dbReference>